<dbReference type="RefSeq" id="WP_066592597.1">
    <property type="nucleotide sequence ID" value="NZ_CAJTBZ010000055.1"/>
</dbReference>
<organism evidence="1 2">
    <name type="scientific">Turicimonas muris</name>
    <dbReference type="NCBI Taxonomy" id="1796652"/>
    <lineage>
        <taxon>Bacteria</taxon>
        <taxon>Pseudomonadati</taxon>
        <taxon>Pseudomonadota</taxon>
        <taxon>Betaproteobacteria</taxon>
        <taxon>Burkholderiales</taxon>
        <taxon>Sutterellaceae</taxon>
        <taxon>Turicimonas</taxon>
    </lineage>
</organism>
<evidence type="ECO:0000313" key="1">
    <source>
        <dbReference type="EMBL" id="OXE45767.1"/>
    </source>
</evidence>
<protein>
    <submittedName>
        <fullName evidence="1">Uncharacterized protein</fullName>
    </submittedName>
</protein>
<gene>
    <name evidence="1" type="ORF">ADH67_10070</name>
</gene>
<keyword evidence="2" id="KW-1185">Reference proteome</keyword>
<dbReference type="Proteomes" id="UP000214610">
    <property type="component" value="Unassembled WGS sequence"/>
</dbReference>
<reference evidence="2" key="1">
    <citation type="submission" date="2017-05" db="EMBL/GenBank/DDBJ databases">
        <title>Improved OligoMM genomes.</title>
        <authorList>
            <person name="Garzetti D."/>
        </authorList>
    </citation>
    <scope>NUCLEOTIDE SEQUENCE [LARGE SCALE GENOMIC DNA]</scope>
    <source>
        <strain evidence="2">YL45</strain>
    </source>
</reference>
<name>A0A227KFK6_9BURK</name>
<dbReference type="EMBL" id="NHMP01000007">
    <property type="protein sequence ID" value="OXE45767.1"/>
    <property type="molecule type" value="Genomic_DNA"/>
</dbReference>
<dbReference type="AlphaFoldDB" id="A0A227KFK6"/>
<evidence type="ECO:0000313" key="2">
    <source>
        <dbReference type="Proteomes" id="UP000214610"/>
    </source>
</evidence>
<accession>A0A227KFK6</accession>
<dbReference type="GeneID" id="78361355"/>
<comment type="caution">
    <text evidence="1">The sequence shown here is derived from an EMBL/GenBank/DDBJ whole genome shotgun (WGS) entry which is preliminary data.</text>
</comment>
<sequence length="278" mass="31155">MRFITLLLLFVLACLNTGCTVIGVASTGLSIGTPKHGWFPSDSPYIKDEEIKPTPAPLNLSLSTRYIIQGVDADGEGIMEESVSMFFEDNFKNQITQFLERNNFALINDRGLDGEIYVEASNTMENLGMRFLPYIGAIRLTERKVGKLRVTFRNKNGEEVTSRIVEGDVYVQSGLFADSPSSPEKVEPFEVPRLDYTIKGESVALDKLNEQLLKRALFKIQESVNLNAFFNEPGTPYLITKTQKKTSSEKPDILEEVVILETQKEMPGDKTRQADTVN</sequence>
<proteinExistence type="predicted"/>